<feature type="active site" evidence="6">
    <location>
        <position position="179"/>
    </location>
</feature>
<sequence>MGKMAQSVADPGFVIANPPSRRSMPRLGFLYLLALLCLVPLYRMCPLPSRLSRFLDGWANENRTGSGAVDWCPLPDVVVPRNDGLRPSEHLMESRQRDLQVKRLSSAVQVPTESYDDNGSVDDDPRWATFGDFHSVLAELFPLIHSKMHLRKVNRYGLLYTLNGSEPSLKPILFMAHQDVVPADGSSGWTYPPYAGHCDGSFVWGRGSSDCKNVLIGILSAIESLLSQSFAPRRTVVLSFGFDEETGGKRGATKLSQALVQEWGEGSFLFAMDEGGMGVQSLGDVMYAYPGVGEKGYYDVELELKVRGGHSSRPPPHTGIGIMADVTLALENANYQPRLTESSPFRRVLECRAAYSPKHVDPWVHDILHSGQEEISRELAEELGEEQWLVQTSQAVDVVSGGIKVNALPETVRLMINHRVMMHESIDAVDQHIYDALTPIAKKYNLEFRKVSVGDKDEGTSSGGVLSVKPLQTLPPAPLTPTGSNSVWQAFSGTLRQVFETTDAGRGKTVVPVGNIMTGNTDTVHYWDITRNIYRYTPARDGTRLNTHAIDERMEMTAHLEGIRVYYDLIRNFDSWDTE</sequence>
<feature type="binding site" evidence="7">
    <location>
        <position position="548"/>
    </location>
    <ligand>
        <name>Zn(2+)</name>
        <dbReference type="ChEBI" id="CHEBI:29105"/>
        <label>1</label>
    </ligand>
</feature>
<dbReference type="PROSITE" id="PS00759">
    <property type="entry name" value="ARGE_DAPE_CPG2_2"/>
    <property type="match status" value="1"/>
</dbReference>
<organism evidence="9 10">
    <name type="scientific">Coniochaeta pulveracea</name>
    <dbReference type="NCBI Taxonomy" id="177199"/>
    <lineage>
        <taxon>Eukaryota</taxon>
        <taxon>Fungi</taxon>
        <taxon>Dikarya</taxon>
        <taxon>Ascomycota</taxon>
        <taxon>Pezizomycotina</taxon>
        <taxon>Sordariomycetes</taxon>
        <taxon>Sordariomycetidae</taxon>
        <taxon>Coniochaetales</taxon>
        <taxon>Coniochaetaceae</taxon>
        <taxon>Coniochaeta</taxon>
    </lineage>
</organism>
<feature type="binding site" evidence="7">
    <location>
        <position position="245"/>
    </location>
    <ligand>
        <name>Zn(2+)</name>
        <dbReference type="ChEBI" id="CHEBI:29105"/>
        <label>1</label>
    </ligand>
</feature>
<dbReference type="EMBL" id="QVQW01000044">
    <property type="protein sequence ID" value="RKU43321.1"/>
    <property type="molecule type" value="Genomic_DNA"/>
</dbReference>
<dbReference type="GO" id="GO:0004181">
    <property type="term" value="F:metallocarboxypeptidase activity"/>
    <property type="evidence" value="ECO:0007669"/>
    <property type="project" value="InterPro"/>
</dbReference>
<proteinExistence type="inferred from homology"/>
<feature type="binding site" evidence="7">
    <location>
        <position position="273"/>
    </location>
    <ligand>
        <name>Zn(2+)</name>
        <dbReference type="ChEBI" id="CHEBI:29105"/>
        <label>2</label>
    </ligand>
</feature>
<comment type="caution">
    <text evidence="9">The sequence shown here is derived from an EMBL/GenBank/DDBJ whole genome shotgun (WGS) entry which is preliminary data.</text>
</comment>
<dbReference type="InterPro" id="IPR017141">
    <property type="entry name" value="Pept_M20_carboxypep"/>
</dbReference>
<evidence type="ECO:0000259" key="8">
    <source>
        <dbReference type="Pfam" id="PF07687"/>
    </source>
</evidence>
<dbReference type="InterPro" id="IPR011650">
    <property type="entry name" value="Peptidase_M20_dimer"/>
</dbReference>
<gene>
    <name evidence="9" type="ORF">DL546_003294</name>
</gene>
<keyword evidence="10" id="KW-1185">Reference proteome</keyword>
<dbReference type="PANTHER" id="PTHR45962">
    <property type="entry name" value="N-FATTY-ACYL-AMINO ACID SYNTHASE/HYDROLASE PM20D1"/>
    <property type="match status" value="1"/>
</dbReference>
<evidence type="ECO:0000313" key="9">
    <source>
        <dbReference type="EMBL" id="RKU43321.1"/>
    </source>
</evidence>
<feature type="active site" description="Proton acceptor" evidence="6">
    <location>
        <position position="244"/>
    </location>
</feature>
<dbReference type="Proteomes" id="UP000275385">
    <property type="component" value="Unassembled WGS sequence"/>
</dbReference>
<dbReference type="PIRSF" id="PIRSF037217">
    <property type="entry name" value="Carboxypeptidase_S"/>
    <property type="match status" value="1"/>
</dbReference>
<comment type="similarity">
    <text evidence="1">Belongs to the peptidase M20A family.</text>
</comment>
<dbReference type="InterPro" id="IPR036264">
    <property type="entry name" value="Bact_exopeptidase_dim_dom"/>
</dbReference>
<evidence type="ECO:0000256" key="2">
    <source>
        <dbReference type="ARBA" id="ARBA00022670"/>
    </source>
</evidence>
<dbReference type="GO" id="GO:0046872">
    <property type="term" value="F:metal ion binding"/>
    <property type="evidence" value="ECO:0007669"/>
    <property type="project" value="UniProtKB-KW"/>
</dbReference>
<dbReference type="PROSITE" id="PS00758">
    <property type="entry name" value="ARGE_DAPE_CPG2_1"/>
    <property type="match status" value="1"/>
</dbReference>
<dbReference type="AlphaFoldDB" id="A0A420Y613"/>
<dbReference type="FunFam" id="3.40.630.10:FF:000027">
    <property type="entry name" value="N-fatty-acyl-amino acid synthase/hydrolase PM20D1"/>
    <property type="match status" value="1"/>
</dbReference>
<keyword evidence="4" id="KW-0378">Hydrolase</keyword>
<evidence type="ECO:0000256" key="6">
    <source>
        <dbReference type="PIRSR" id="PIRSR037217-1"/>
    </source>
</evidence>
<name>A0A420Y613_9PEZI</name>
<dbReference type="GO" id="GO:0000328">
    <property type="term" value="C:fungal-type vacuole lumen"/>
    <property type="evidence" value="ECO:0007669"/>
    <property type="project" value="TreeGrafter"/>
</dbReference>
<dbReference type="CDD" id="cd05674">
    <property type="entry name" value="M20_yscS"/>
    <property type="match status" value="1"/>
</dbReference>
<dbReference type="SUPFAM" id="SSF53187">
    <property type="entry name" value="Zn-dependent exopeptidases"/>
    <property type="match status" value="1"/>
</dbReference>
<keyword evidence="3 7" id="KW-0479">Metal-binding</keyword>
<evidence type="ECO:0000256" key="3">
    <source>
        <dbReference type="ARBA" id="ARBA00022723"/>
    </source>
</evidence>
<dbReference type="STRING" id="177199.A0A420Y613"/>
<feature type="domain" description="Peptidase M20 dimerisation" evidence="8">
    <location>
        <begin position="292"/>
        <end position="444"/>
    </location>
</feature>
<dbReference type="SUPFAM" id="SSF55031">
    <property type="entry name" value="Bacterial exopeptidase dimerisation domain"/>
    <property type="match status" value="1"/>
</dbReference>
<keyword evidence="5 7" id="KW-0862">Zinc</keyword>
<keyword evidence="2" id="KW-0645">Protease</keyword>
<evidence type="ECO:0000256" key="1">
    <source>
        <dbReference type="ARBA" id="ARBA00006247"/>
    </source>
</evidence>
<feature type="binding site" evidence="7">
    <location>
        <position position="210"/>
    </location>
    <ligand>
        <name>Zn(2+)</name>
        <dbReference type="ChEBI" id="CHEBI:29105"/>
        <label>2</label>
    </ligand>
</feature>
<protein>
    <recommendedName>
        <fullName evidence="8">Peptidase M20 dimerisation domain-containing protein</fullName>
    </recommendedName>
</protein>
<evidence type="ECO:0000256" key="4">
    <source>
        <dbReference type="ARBA" id="ARBA00022801"/>
    </source>
</evidence>
<dbReference type="Pfam" id="PF07687">
    <property type="entry name" value="M20_dimer"/>
    <property type="match status" value="1"/>
</dbReference>
<reference evidence="9 10" key="1">
    <citation type="submission" date="2018-08" db="EMBL/GenBank/DDBJ databases">
        <title>Draft genome of the lignicolous fungus Coniochaeta pulveracea.</title>
        <authorList>
            <person name="Borstlap C.J."/>
            <person name="De Witt R.N."/>
            <person name="Botha A."/>
            <person name="Volschenk H."/>
        </authorList>
    </citation>
    <scope>NUCLEOTIDE SEQUENCE [LARGE SCALE GENOMIC DNA]</scope>
    <source>
        <strain evidence="9 10">CAB683</strain>
    </source>
</reference>
<evidence type="ECO:0000313" key="10">
    <source>
        <dbReference type="Proteomes" id="UP000275385"/>
    </source>
</evidence>
<accession>A0A420Y613</accession>
<evidence type="ECO:0000256" key="5">
    <source>
        <dbReference type="ARBA" id="ARBA00022833"/>
    </source>
</evidence>
<dbReference type="InterPro" id="IPR047177">
    <property type="entry name" value="Pept_M20A"/>
</dbReference>
<feature type="binding site" evidence="7">
    <location>
        <position position="177"/>
    </location>
    <ligand>
        <name>Zn(2+)</name>
        <dbReference type="ChEBI" id="CHEBI:29105"/>
        <label>2</label>
    </ligand>
</feature>
<dbReference type="GO" id="GO:0051603">
    <property type="term" value="P:proteolysis involved in protein catabolic process"/>
    <property type="evidence" value="ECO:0007669"/>
    <property type="project" value="TreeGrafter"/>
</dbReference>
<dbReference type="PANTHER" id="PTHR45962:SF1">
    <property type="entry name" value="N-FATTY-ACYL-AMINO ACID SYNTHASE_HYDROLASE PM20D1"/>
    <property type="match status" value="1"/>
</dbReference>
<dbReference type="Gene3D" id="1.10.150.900">
    <property type="match status" value="1"/>
</dbReference>
<dbReference type="OrthoDB" id="3064516at2759"/>
<dbReference type="Gene3D" id="3.40.630.10">
    <property type="entry name" value="Zn peptidases"/>
    <property type="match status" value="1"/>
</dbReference>
<dbReference type="Pfam" id="PF01546">
    <property type="entry name" value="Peptidase_M20"/>
    <property type="match status" value="1"/>
</dbReference>
<evidence type="ECO:0000256" key="7">
    <source>
        <dbReference type="PIRSR" id="PIRSR037217-2"/>
    </source>
</evidence>
<dbReference type="InterPro" id="IPR001261">
    <property type="entry name" value="ArgE/DapE_CS"/>
</dbReference>
<dbReference type="InterPro" id="IPR002933">
    <property type="entry name" value="Peptidase_M20"/>
</dbReference>
<dbReference type="Gene3D" id="3.30.70.360">
    <property type="match status" value="1"/>
</dbReference>
<feature type="binding site" evidence="7">
    <location>
        <position position="210"/>
    </location>
    <ligand>
        <name>Zn(2+)</name>
        <dbReference type="ChEBI" id="CHEBI:29105"/>
        <label>1</label>
    </ligand>
</feature>